<feature type="domain" description="DUF676" evidence="4">
    <location>
        <begin position="2"/>
        <end position="231"/>
    </location>
</feature>
<dbReference type="OrthoDB" id="273452at2759"/>
<gene>
    <name evidence="5" type="ordered locus">CNH01080</name>
</gene>
<feature type="compositionally biased region" description="Low complexity" evidence="2">
    <location>
        <begin position="373"/>
        <end position="392"/>
    </location>
</feature>
<evidence type="ECO:0000256" key="1">
    <source>
        <dbReference type="ARBA" id="ARBA00007920"/>
    </source>
</evidence>
<dbReference type="InterPro" id="IPR029058">
    <property type="entry name" value="AB_hydrolase_fold"/>
</dbReference>
<comment type="similarity">
    <text evidence="1">Belongs to the putative lipase ROG1 family.</text>
</comment>
<evidence type="ECO:0000256" key="3">
    <source>
        <dbReference type="SAM" id="Phobius"/>
    </source>
</evidence>
<dbReference type="SUPFAM" id="SSF53474">
    <property type="entry name" value="alpha/beta-Hydrolases"/>
    <property type="match status" value="1"/>
</dbReference>
<dbReference type="GeneID" id="3259265"/>
<dbReference type="eggNOG" id="KOG4372">
    <property type="taxonomic scope" value="Eukaryota"/>
</dbReference>
<dbReference type="InParanoid" id="Q5KCH9"/>
<evidence type="ECO:0000256" key="2">
    <source>
        <dbReference type="SAM" id="MobiDB-lite"/>
    </source>
</evidence>
<feature type="transmembrane region" description="Helical" evidence="3">
    <location>
        <begin position="331"/>
        <end position="355"/>
    </location>
</feature>
<dbReference type="ESTHER" id="cryne-Q5KCH9">
    <property type="family name" value="Duf_676"/>
</dbReference>
<keyword evidence="6" id="KW-1185">Reference proteome</keyword>
<keyword evidence="3" id="KW-0812">Transmembrane</keyword>
<proteinExistence type="inferred from homology"/>
<dbReference type="InterPro" id="IPR044294">
    <property type="entry name" value="Lipase-like"/>
</dbReference>
<evidence type="ECO:0000259" key="4">
    <source>
        <dbReference type="Pfam" id="PF05057"/>
    </source>
</evidence>
<dbReference type="Pfam" id="PF05057">
    <property type="entry name" value="DUF676"/>
    <property type="match status" value="1"/>
</dbReference>
<name>Q5KCH9_CRYD1</name>
<evidence type="ECO:0000313" key="5">
    <source>
        <dbReference type="EMBL" id="AAW44992.1"/>
    </source>
</evidence>
<dbReference type="PANTHER" id="PTHR12482:SF62">
    <property type="entry name" value="LIPASE ROG1-RELATED"/>
    <property type="match status" value="1"/>
</dbReference>
<dbReference type="Proteomes" id="UP000002149">
    <property type="component" value="Chromosome 8"/>
</dbReference>
<dbReference type="HOGENOM" id="CLU_027968_0_0_1"/>
<keyword evidence="3" id="KW-1133">Transmembrane helix</keyword>
<dbReference type="RefSeq" id="XP_572299.1">
    <property type="nucleotide sequence ID" value="XM_572299.2"/>
</dbReference>
<organism evidence="5 6">
    <name type="scientific">Cryptococcus deneoformans (strain JEC21 / ATCC MYA-565)</name>
    <name type="common">Cryptococcus neoformans var. neoformans serotype D</name>
    <dbReference type="NCBI Taxonomy" id="214684"/>
    <lineage>
        <taxon>Eukaryota</taxon>
        <taxon>Fungi</taxon>
        <taxon>Dikarya</taxon>
        <taxon>Basidiomycota</taxon>
        <taxon>Agaricomycotina</taxon>
        <taxon>Tremellomycetes</taxon>
        <taxon>Tremellales</taxon>
        <taxon>Cryptococcaceae</taxon>
        <taxon>Cryptococcus</taxon>
        <taxon>Cryptococcus neoformans species complex</taxon>
    </lineage>
</organism>
<reference evidence="5 6" key="1">
    <citation type="journal article" date="2005" name="Science">
        <title>The genome of the basidiomycetous yeast and human pathogen Cryptococcus neoformans.</title>
        <authorList>
            <person name="Loftus B.J."/>
            <person name="Fung E."/>
            <person name="Roncaglia P."/>
            <person name="Rowley D."/>
            <person name="Amedeo P."/>
            <person name="Bruno D."/>
            <person name="Vamathevan J."/>
            <person name="Miranda M."/>
            <person name="Anderson I.J."/>
            <person name="Fraser J.A."/>
            <person name="Allen J.E."/>
            <person name="Bosdet I.E."/>
            <person name="Brent M.R."/>
            <person name="Chiu R."/>
            <person name="Doering T.L."/>
            <person name="Donlin M.J."/>
            <person name="D'Souza C.A."/>
            <person name="Fox D.S."/>
            <person name="Grinberg V."/>
            <person name="Fu J."/>
            <person name="Fukushima M."/>
            <person name="Haas B.J."/>
            <person name="Huang J.C."/>
            <person name="Janbon G."/>
            <person name="Jones S.J."/>
            <person name="Koo H.L."/>
            <person name="Krzywinski M.I."/>
            <person name="Kwon-Chung J.K."/>
            <person name="Lengeler K.B."/>
            <person name="Maiti R."/>
            <person name="Marra M.A."/>
            <person name="Marra R.E."/>
            <person name="Mathewson C.A."/>
            <person name="Mitchell T.G."/>
            <person name="Pertea M."/>
            <person name="Riggs F.R."/>
            <person name="Salzberg S.L."/>
            <person name="Schein J.E."/>
            <person name="Shvartsbeyn A."/>
            <person name="Shin H."/>
            <person name="Shumway M."/>
            <person name="Specht C.A."/>
            <person name="Suh B.B."/>
            <person name="Tenney A."/>
            <person name="Utterback T.R."/>
            <person name="Wickes B.L."/>
            <person name="Wortman J.R."/>
            <person name="Wye N.H."/>
            <person name="Kronstad J.W."/>
            <person name="Lodge J.K."/>
            <person name="Heitman J."/>
            <person name="Davis R.W."/>
            <person name="Fraser C.M."/>
            <person name="Hyman R.W."/>
        </authorList>
    </citation>
    <scope>NUCLEOTIDE SEQUENCE [LARGE SCALE GENOMIC DNA]</scope>
    <source>
        <strain evidence="6">JEC21 / ATCC MYA-565</strain>
    </source>
</reference>
<dbReference type="VEuPathDB" id="FungiDB:CNH01080"/>
<dbReference type="GO" id="GO:0006629">
    <property type="term" value="P:lipid metabolic process"/>
    <property type="evidence" value="ECO:0000318"/>
    <property type="project" value="GO_Central"/>
</dbReference>
<dbReference type="PANTHER" id="PTHR12482">
    <property type="entry name" value="LIPASE ROG1-RELATED-RELATED"/>
    <property type="match status" value="1"/>
</dbReference>
<dbReference type="KEGG" id="cne:CNH01080"/>
<accession>Q55J83</accession>
<evidence type="ECO:0000313" key="6">
    <source>
        <dbReference type="Proteomes" id="UP000002149"/>
    </source>
</evidence>
<sequence>MQATHLIVLIHGLYGDVHNLDAVKSELLALADPETSNISDKGASGAEKHNRCIHNERPKKRMETVVYLPKSIKGAHTWDGIDVCAHRVAEELDYEIERLQDEGKDIVGFSVMGYSLGGLIGRYLIGLLHARQPSFFARHRPVSFSTAATPHLGVLKYGTKTNTFVHSIGRKLFSHTGRQLYCMDHETEWGGRNLLEVMADPDGIFINALRLFPRSMLVANGTRDLTVPYPTASISPVDPFDDSTYLDIEIDENNIIQSYRHIPLDDDSVSNFGSISTSTTQRIEKDEEEVEVLVTTIYKKPGRIMKVKKRSPPPFPPVLILPLRWPFNYSLLPFIPVLLPLFILYMTIMITWITFHSRRRVQSLRHNQIERQPLLSSSSSMSSTPSSSLSDMTSSVKQTLYEPIKALEDGTSTPPMADPLPTGSAPQPLLTPHQKMMVKALNEAMPNAKRVIAWFPWAYNAHAMLICRSMARFPWQKDGLGVVQAWAKFAFEAGEAECHAKATGAVAHGNT</sequence>
<dbReference type="PaxDb" id="214684-Q5KCH9"/>
<feature type="region of interest" description="Disordered" evidence="2">
    <location>
        <begin position="372"/>
        <end position="392"/>
    </location>
</feature>
<keyword evidence="3" id="KW-0472">Membrane</keyword>
<dbReference type="InterPro" id="IPR007751">
    <property type="entry name" value="DUF676_lipase-like"/>
</dbReference>
<protein>
    <submittedName>
        <fullName evidence="5">Lipid particle protein, putative</fullName>
    </submittedName>
</protein>
<accession>Q5KCH9</accession>
<dbReference type="AlphaFoldDB" id="Q5KCH9"/>
<dbReference type="OMA" id="IANGCHD"/>
<dbReference type="Gene3D" id="3.40.50.1820">
    <property type="entry name" value="alpha/beta hydrolase"/>
    <property type="match status" value="1"/>
</dbReference>
<dbReference type="EMBL" id="AE017348">
    <property type="protein sequence ID" value="AAW44992.1"/>
    <property type="molecule type" value="Genomic_DNA"/>
</dbReference>